<keyword evidence="5" id="KW-0378">Hydrolase</keyword>
<dbReference type="PANTHER" id="PTHR42701:SF2">
    <property type="entry name" value="IMIDAZOLE GLYCEROL PHOSPHATE SYNTHASE SUBUNIT HISH 1"/>
    <property type="match status" value="1"/>
</dbReference>
<evidence type="ECO:0000259" key="11">
    <source>
        <dbReference type="Pfam" id="PF00117"/>
    </source>
</evidence>
<comment type="catalytic activity">
    <reaction evidence="9">
        <text>5-[(5-phospho-1-deoxy-D-ribulos-1-ylimino)methylamino]-1-(5-phospho-beta-D-ribosyl)imidazole-4-carboxamide + L-glutamine = D-erythro-1-(imidazol-4-yl)glycerol 3-phosphate + 5-amino-1-(5-phospho-beta-D-ribosyl)imidazole-4-carboxamide + L-glutamate + H(+)</text>
        <dbReference type="Rhea" id="RHEA:24793"/>
        <dbReference type="ChEBI" id="CHEBI:15378"/>
        <dbReference type="ChEBI" id="CHEBI:29985"/>
        <dbReference type="ChEBI" id="CHEBI:58278"/>
        <dbReference type="ChEBI" id="CHEBI:58359"/>
        <dbReference type="ChEBI" id="CHEBI:58475"/>
        <dbReference type="ChEBI" id="CHEBI:58525"/>
        <dbReference type="EC" id="4.3.2.10"/>
    </reaction>
</comment>
<proteinExistence type="inferred from homology"/>
<evidence type="ECO:0000256" key="1">
    <source>
        <dbReference type="ARBA" id="ARBA00004496"/>
    </source>
</evidence>
<comment type="catalytic activity">
    <reaction evidence="10">
        <text>L-glutamine + H2O = L-glutamate + NH4(+)</text>
        <dbReference type="Rhea" id="RHEA:15889"/>
        <dbReference type="ChEBI" id="CHEBI:15377"/>
        <dbReference type="ChEBI" id="CHEBI:28938"/>
        <dbReference type="ChEBI" id="CHEBI:29985"/>
        <dbReference type="ChEBI" id="CHEBI:58359"/>
        <dbReference type="EC" id="3.5.1.2"/>
    </reaction>
</comment>
<dbReference type="GO" id="GO:0000105">
    <property type="term" value="P:L-histidine biosynthetic process"/>
    <property type="evidence" value="ECO:0007669"/>
    <property type="project" value="UniProtKB-UniPathway"/>
</dbReference>
<evidence type="ECO:0000256" key="7">
    <source>
        <dbReference type="ARBA" id="ARBA00023102"/>
    </source>
</evidence>
<evidence type="ECO:0000313" key="12">
    <source>
        <dbReference type="EMBL" id="VAW56166.1"/>
    </source>
</evidence>
<keyword evidence="12" id="KW-0808">Transferase</keyword>
<gene>
    <name evidence="12" type="ORF">MNBD_GAMMA07-2603</name>
</gene>
<organism evidence="12">
    <name type="scientific">hydrothermal vent metagenome</name>
    <dbReference type="NCBI Taxonomy" id="652676"/>
    <lineage>
        <taxon>unclassified sequences</taxon>
        <taxon>metagenomes</taxon>
        <taxon>ecological metagenomes</taxon>
    </lineage>
</organism>
<dbReference type="GO" id="GO:0016829">
    <property type="term" value="F:lyase activity"/>
    <property type="evidence" value="ECO:0007669"/>
    <property type="project" value="UniProtKB-KW"/>
</dbReference>
<dbReference type="PANTHER" id="PTHR42701">
    <property type="entry name" value="IMIDAZOLE GLYCEROL PHOSPHATE SYNTHASE SUBUNIT HISH"/>
    <property type="match status" value="1"/>
</dbReference>
<sequence>MADVVVVDYGMGNLRSVAKAVEHVAADQHVIISSDASEIANAGRVVFPGQGAAQDCMRELQARNLDQVVLSASKEKPFLGICMGMQVLLSMSEENEGVDCLGLYEGKVHRFANDLTGAQSEKLKIPHMGWNGVSQALDHPLWHNIENNSRFYFVHSYFVDPVDKNIIAATTHYGHEFVSAIAHNNVFAVQCHPEKSAQDGLQLLKNFVQWNGQ</sequence>
<dbReference type="GO" id="GO:0004359">
    <property type="term" value="F:glutaminase activity"/>
    <property type="evidence" value="ECO:0007669"/>
    <property type="project" value="UniProtKB-EC"/>
</dbReference>
<dbReference type="InterPro" id="IPR029062">
    <property type="entry name" value="Class_I_gatase-like"/>
</dbReference>
<dbReference type="SUPFAM" id="SSF52317">
    <property type="entry name" value="Class I glutamine amidotransferase-like"/>
    <property type="match status" value="1"/>
</dbReference>
<reference evidence="12" key="1">
    <citation type="submission" date="2018-06" db="EMBL/GenBank/DDBJ databases">
        <authorList>
            <person name="Zhirakovskaya E."/>
        </authorList>
    </citation>
    <scope>NUCLEOTIDE SEQUENCE</scope>
</reference>
<dbReference type="HAMAP" id="MF_00278">
    <property type="entry name" value="HisH"/>
    <property type="match status" value="1"/>
</dbReference>
<protein>
    <submittedName>
        <fullName evidence="12">Imidazole glycerol phosphate synthase amidotransferase subunit</fullName>
        <ecNumber evidence="12">2.4.2.-</ecNumber>
    </submittedName>
</protein>
<comment type="subcellular location">
    <subcellularLocation>
        <location evidence="1">Cytoplasm</location>
    </subcellularLocation>
</comment>
<evidence type="ECO:0000256" key="10">
    <source>
        <dbReference type="ARBA" id="ARBA00049534"/>
    </source>
</evidence>
<evidence type="ECO:0000256" key="2">
    <source>
        <dbReference type="ARBA" id="ARBA00005091"/>
    </source>
</evidence>
<dbReference type="AlphaFoldDB" id="A0A3B0XHS7"/>
<keyword evidence="8" id="KW-0456">Lyase</keyword>
<dbReference type="EMBL" id="UOFF01000191">
    <property type="protein sequence ID" value="VAW56166.1"/>
    <property type="molecule type" value="Genomic_DNA"/>
</dbReference>
<dbReference type="NCBIfam" id="TIGR01855">
    <property type="entry name" value="IMP_synth_hisH"/>
    <property type="match status" value="1"/>
</dbReference>
<dbReference type="PIRSF" id="PIRSF000495">
    <property type="entry name" value="Amidotransf_hisH"/>
    <property type="match status" value="1"/>
</dbReference>
<keyword evidence="6" id="KW-0315">Glutamine amidotransferase</keyword>
<dbReference type="FunFam" id="3.40.50.880:FF:000023">
    <property type="entry name" value="Imidazole glycerol phosphate synthase subunit HisH"/>
    <property type="match status" value="1"/>
</dbReference>
<keyword evidence="7" id="KW-0368">Histidine biosynthesis</keyword>
<dbReference type="GO" id="GO:0005737">
    <property type="term" value="C:cytoplasm"/>
    <property type="evidence" value="ECO:0007669"/>
    <property type="project" value="UniProtKB-SubCell"/>
</dbReference>
<keyword evidence="3" id="KW-0963">Cytoplasm</keyword>
<dbReference type="Pfam" id="PF00117">
    <property type="entry name" value="GATase"/>
    <property type="match status" value="1"/>
</dbReference>
<evidence type="ECO:0000256" key="5">
    <source>
        <dbReference type="ARBA" id="ARBA00022801"/>
    </source>
</evidence>
<keyword evidence="4" id="KW-0028">Amino-acid biosynthesis</keyword>
<accession>A0A3B0XHS7</accession>
<dbReference type="InterPro" id="IPR017926">
    <property type="entry name" value="GATASE"/>
</dbReference>
<dbReference type="UniPathway" id="UPA00031">
    <property type="reaction ID" value="UER00010"/>
</dbReference>
<dbReference type="CDD" id="cd01748">
    <property type="entry name" value="GATase1_IGP_Synthase"/>
    <property type="match status" value="1"/>
</dbReference>
<keyword evidence="12" id="KW-0328">Glycosyltransferase</keyword>
<dbReference type="PROSITE" id="PS51273">
    <property type="entry name" value="GATASE_TYPE_1"/>
    <property type="match status" value="1"/>
</dbReference>
<evidence type="ECO:0000256" key="8">
    <source>
        <dbReference type="ARBA" id="ARBA00023239"/>
    </source>
</evidence>
<evidence type="ECO:0000256" key="3">
    <source>
        <dbReference type="ARBA" id="ARBA00022490"/>
    </source>
</evidence>
<name>A0A3B0XHS7_9ZZZZ</name>
<evidence type="ECO:0000256" key="6">
    <source>
        <dbReference type="ARBA" id="ARBA00022962"/>
    </source>
</evidence>
<dbReference type="InterPro" id="IPR010139">
    <property type="entry name" value="Imidazole-glycPsynth_HisH"/>
</dbReference>
<evidence type="ECO:0000256" key="9">
    <source>
        <dbReference type="ARBA" id="ARBA00047838"/>
    </source>
</evidence>
<dbReference type="GO" id="GO:0000107">
    <property type="term" value="F:imidazoleglycerol-phosphate synthase activity"/>
    <property type="evidence" value="ECO:0007669"/>
    <property type="project" value="TreeGrafter"/>
</dbReference>
<dbReference type="EC" id="2.4.2.-" evidence="12"/>
<evidence type="ECO:0000256" key="4">
    <source>
        <dbReference type="ARBA" id="ARBA00022605"/>
    </source>
</evidence>
<feature type="domain" description="Glutamine amidotransferase" evidence="11">
    <location>
        <begin position="5"/>
        <end position="208"/>
    </location>
</feature>
<dbReference type="Gene3D" id="3.40.50.880">
    <property type="match status" value="1"/>
</dbReference>
<comment type="pathway">
    <text evidence="2">Amino-acid biosynthesis; L-histidine biosynthesis; L-histidine from 5-phospho-alpha-D-ribose 1-diphosphate: step 5/9.</text>
</comment>